<dbReference type="HAMAP" id="MF_01043">
    <property type="entry name" value="PlsY"/>
    <property type="match status" value="1"/>
</dbReference>
<comment type="subcellular location">
    <subcellularLocation>
        <location evidence="10">Cell membrane</location>
        <topology evidence="10">Multi-pass membrane protein</topology>
    </subcellularLocation>
</comment>
<keyword evidence="9 10" id="KW-1208">Phospholipid metabolism</keyword>
<keyword evidence="7 10" id="KW-0472">Membrane</keyword>
<feature type="transmembrane region" description="Helical" evidence="10">
    <location>
        <begin position="99"/>
        <end position="118"/>
    </location>
</feature>
<dbReference type="EC" id="2.3.1.275" evidence="10"/>
<keyword evidence="5 10" id="KW-1133">Transmembrane helix</keyword>
<dbReference type="UniPathway" id="UPA00085"/>
<gene>
    <name evidence="10 11" type="primary">plsY</name>
    <name evidence="11" type="ORF">D9T17_22130</name>
</gene>
<keyword evidence="6 10" id="KW-0443">Lipid metabolism</keyword>
<comment type="subunit">
    <text evidence="10">Probably interacts with PlsX.</text>
</comment>
<evidence type="ECO:0000313" key="11">
    <source>
        <dbReference type="EMBL" id="ROU04820.1"/>
    </source>
</evidence>
<organism evidence="11 12">
    <name type="scientific">Lysobacter enzymogenes</name>
    <dbReference type="NCBI Taxonomy" id="69"/>
    <lineage>
        <taxon>Bacteria</taxon>
        <taxon>Pseudomonadati</taxon>
        <taxon>Pseudomonadota</taxon>
        <taxon>Gammaproteobacteria</taxon>
        <taxon>Lysobacterales</taxon>
        <taxon>Lysobacteraceae</taxon>
        <taxon>Lysobacter</taxon>
    </lineage>
</organism>
<dbReference type="GO" id="GO:0043772">
    <property type="term" value="F:acyl-phosphate glycerol-3-phosphate acyltransferase activity"/>
    <property type="evidence" value="ECO:0007669"/>
    <property type="project" value="UniProtKB-UniRule"/>
</dbReference>
<evidence type="ECO:0000256" key="7">
    <source>
        <dbReference type="ARBA" id="ARBA00023136"/>
    </source>
</evidence>
<keyword evidence="11" id="KW-0012">Acyltransferase</keyword>
<evidence type="ECO:0000256" key="9">
    <source>
        <dbReference type="ARBA" id="ARBA00023264"/>
    </source>
</evidence>
<dbReference type="AlphaFoldDB" id="A0A3N2RBH4"/>
<dbReference type="Pfam" id="PF02660">
    <property type="entry name" value="G3P_acyltransf"/>
    <property type="match status" value="1"/>
</dbReference>
<dbReference type="GO" id="GO:0005886">
    <property type="term" value="C:plasma membrane"/>
    <property type="evidence" value="ECO:0007669"/>
    <property type="project" value="UniProtKB-SubCell"/>
</dbReference>
<evidence type="ECO:0000256" key="5">
    <source>
        <dbReference type="ARBA" id="ARBA00022989"/>
    </source>
</evidence>
<sequence>MPFSDLAPSLSAAIAEPRSLALFAAAYALGSVSGSLVLGKLRGVDIRTQGSGNAGGTNALRTQGARFALGVVAIDIGKGALAAWLALRYAPVGDGLSVTAHGYLAAFAAVLGHVWPLWHGFRGGKGVATLVGGLLVLWPFVVPALLLVWGATIALSGYVGLASVIAALSLPLLAWYSDAGAPRLWFCVAAAALVVFTHRGNLARLRAGTESRFARARLLHRWRRG</sequence>
<dbReference type="SMART" id="SM01207">
    <property type="entry name" value="G3P_acyltransf"/>
    <property type="match status" value="1"/>
</dbReference>
<dbReference type="InterPro" id="IPR003811">
    <property type="entry name" value="G3P_acylTferase_PlsY"/>
</dbReference>
<keyword evidence="3 10" id="KW-0808">Transferase</keyword>
<comment type="catalytic activity">
    <reaction evidence="10">
        <text>an acyl phosphate + sn-glycerol 3-phosphate = a 1-acyl-sn-glycero-3-phosphate + phosphate</text>
        <dbReference type="Rhea" id="RHEA:34075"/>
        <dbReference type="ChEBI" id="CHEBI:43474"/>
        <dbReference type="ChEBI" id="CHEBI:57597"/>
        <dbReference type="ChEBI" id="CHEBI:57970"/>
        <dbReference type="ChEBI" id="CHEBI:59918"/>
        <dbReference type="EC" id="2.3.1.275"/>
    </reaction>
</comment>
<keyword evidence="8 10" id="KW-0594">Phospholipid biosynthesis</keyword>
<name>A0A3N2RBH4_LYSEN</name>
<comment type="similarity">
    <text evidence="10">Belongs to the PlsY family.</text>
</comment>
<dbReference type="GO" id="GO:0008654">
    <property type="term" value="P:phospholipid biosynthetic process"/>
    <property type="evidence" value="ECO:0007669"/>
    <property type="project" value="UniProtKB-UniRule"/>
</dbReference>
<dbReference type="RefSeq" id="WP_123649468.1">
    <property type="nucleotide sequence ID" value="NZ_RCTY01000055.1"/>
</dbReference>
<dbReference type="PANTHER" id="PTHR30309">
    <property type="entry name" value="INNER MEMBRANE PROTEIN YGIH"/>
    <property type="match status" value="1"/>
</dbReference>
<dbReference type="EMBL" id="RCTY01000055">
    <property type="protein sequence ID" value="ROU04820.1"/>
    <property type="molecule type" value="Genomic_DNA"/>
</dbReference>
<dbReference type="PANTHER" id="PTHR30309:SF0">
    <property type="entry name" value="GLYCEROL-3-PHOSPHATE ACYLTRANSFERASE-RELATED"/>
    <property type="match status" value="1"/>
</dbReference>
<protein>
    <recommendedName>
        <fullName evidence="10">Glycerol-3-phosphate acyltransferase</fullName>
    </recommendedName>
    <alternativeName>
        <fullName evidence="10">Acyl-PO4 G3P acyltransferase</fullName>
    </alternativeName>
    <alternativeName>
        <fullName evidence="10">Acyl-phosphate--glycerol-3-phosphate acyltransferase</fullName>
    </alternativeName>
    <alternativeName>
        <fullName evidence="10">G3P acyltransferase</fullName>
        <shortName evidence="10">GPAT</shortName>
        <ecNumber evidence="10">2.3.1.275</ecNumber>
    </alternativeName>
    <alternativeName>
        <fullName evidence="10">Lysophosphatidic acid synthase</fullName>
        <shortName evidence="10">LPA synthase</shortName>
    </alternativeName>
</protein>
<keyword evidence="2 10" id="KW-0444">Lipid biosynthesis</keyword>
<evidence type="ECO:0000256" key="8">
    <source>
        <dbReference type="ARBA" id="ARBA00023209"/>
    </source>
</evidence>
<comment type="function">
    <text evidence="10">Catalyzes the transfer of an acyl group from acyl-phosphate (acyl-PO(4)) to glycerol-3-phosphate (G3P) to form lysophosphatidic acid (LPA). This enzyme utilizes acyl-phosphate as fatty acyl donor, but not acyl-CoA or acyl-ACP.</text>
</comment>
<feature type="transmembrane region" description="Helical" evidence="10">
    <location>
        <begin position="20"/>
        <end position="39"/>
    </location>
</feature>
<evidence type="ECO:0000256" key="10">
    <source>
        <dbReference type="HAMAP-Rule" id="MF_01043"/>
    </source>
</evidence>
<reference evidence="11 12" key="1">
    <citation type="submission" date="2018-10" db="EMBL/GenBank/DDBJ databases">
        <title>The genome of Lysobacter enzymogenes OH11.</title>
        <authorList>
            <person name="Liu F."/>
            <person name="Zhao Y."/>
            <person name="Qian G."/>
            <person name="Chen Y."/>
            <person name="Xu H."/>
        </authorList>
    </citation>
    <scope>NUCLEOTIDE SEQUENCE [LARGE SCALE GENOMIC DNA]</scope>
    <source>
        <strain evidence="11 12">OH11</strain>
    </source>
</reference>
<comment type="pathway">
    <text evidence="10">Lipid metabolism; phospholipid metabolism.</text>
</comment>
<proteinExistence type="inferred from homology"/>
<evidence type="ECO:0000313" key="12">
    <source>
        <dbReference type="Proteomes" id="UP000275910"/>
    </source>
</evidence>
<accession>A0A3N2RBH4</accession>
<evidence type="ECO:0000256" key="1">
    <source>
        <dbReference type="ARBA" id="ARBA00022475"/>
    </source>
</evidence>
<feature type="transmembrane region" description="Helical" evidence="10">
    <location>
        <begin position="130"/>
        <end position="149"/>
    </location>
</feature>
<evidence type="ECO:0000256" key="3">
    <source>
        <dbReference type="ARBA" id="ARBA00022679"/>
    </source>
</evidence>
<dbReference type="Proteomes" id="UP000275910">
    <property type="component" value="Unassembled WGS sequence"/>
</dbReference>
<evidence type="ECO:0000256" key="6">
    <source>
        <dbReference type="ARBA" id="ARBA00023098"/>
    </source>
</evidence>
<evidence type="ECO:0000256" key="2">
    <source>
        <dbReference type="ARBA" id="ARBA00022516"/>
    </source>
</evidence>
<comment type="caution">
    <text evidence="11">The sequence shown here is derived from an EMBL/GenBank/DDBJ whole genome shotgun (WGS) entry which is preliminary data.</text>
</comment>
<feature type="transmembrane region" description="Helical" evidence="10">
    <location>
        <begin position="155"/>
        <end position="176"/>
    </location>
</feature>
<keyword evidence="4 10" id="KW-0812">Transmembrane</keyword>
<evidence type="ECO:0000256" key="4">
    <source>
        <dbReference type="ARBA" id="ARBA00022692"/>
    </source>
</evidence>
<keyword evidence="1 10" id="KW-1003">Cell membrane</keyword>
<dbReference type="NCBIfam" id="TIGR00023">
    <property type="entry name" value="glycerol-3-phosphate 1-O-acyltransferase PlsY"/>
    <property type="match status" value="1"/>
</dbReference>